<evidence type="ECO:0000256" key="2">
    <source>
        <dbReference type="ARBA" id="ARBA00004734"/>
    </source>
</evidence>
<dbReference type="Gene3D" id="1.10.275.10">
    <property type="entry name" value="Fumarase/aspartase (N-terminal domain)"/>
    <property type="match status" value="1"/>
</dbReference>
<dbReference type="InterPro" id="IPR020557">
    <property type="entry name" value="Fumarate_lyase_CS"/>
</dbReference>
<feature type="domain" description="Adenylosuccinate lyase PurB C-terminal" evidence="15">
    <location>
        <begin position="331"/>
        <end position="446"/>
    </location>
</feature>
<evidence type="ECO:0000256" key="4">
    <source>
        <dbReference type="ARBA" id="ARBA00012339"/>
    </source>
</evidence>
<evidence type="ECO:0000256" key="13">
    <source>
        <dbReference type="RuleBase" id="RU361172"/>
    </source>
</evidence>
<reference evidence="16 17" key="1">
    <citation type="submission" date="2018-11" db="EMBL/GenBank/DDBJ databases">
        <authorList>
            <person name="Na S.W."/>
            <person name="Baik M."/>
        </authorList>
    </citation>
    <scope>NUCLEOTIDE SEQUENCE [LARGE SCALE GENOMIC DNA]</scope>
    <source>
        <strain evidence="16 17">E39</strain>
    </source>
</reference>
<dbReference type="OrthoDB" id="9768878at2"/>
<dbReference type="UniPathway" id="UPA00075">
    <property type="reaction ID" value="UER00336"/>
</dbReference>
<dbReference type="AlphaFoldDB" id="A0A5P8E921"/>
<proteinExistence type="inferred from homology"/>
<dbReference type="InterPro" id="IPR004769">
    <property type="entry name" value="Pur_lyase"/>
</dbReference>
<dbReference type="PROSITE" id="PS00163">
    <property type="entry name" value="FUMARATE_LYASES"/>
    <property type="match status" value="1"/>
</dbReference>
<protein>
    <recommendedName>
        <fullName evidence="5 12">Adenylosuccinate lyase</fullName>
        <shortName evidence="13">ASL</shortName>
        <ecNumber evidence="4 12">4.3.2.2</ecNumber>
    </recommendedName>
    <alternativeName>
        <fullName evidence="10 13">Adenylosuccinase</fullName>
    </alternativeName>
</protein>
<organism evidence="16 17">
    <name type="scientific">Pseudoprevotella muciniphila</name>
    <dbReference type="NCBI Taxonomy" id="2133944"/>
    <lineage>
        <taxon>Bacteria</taxon>
        <taxon>Pseudomonadati</taxon>
        <taxon>Bacteroidota</taxon>
        <taxon>Bacteroidia</taxon>
        <taxon>Bacteroidales</taxon>
        <taxon>Prevotellaceae</taxon>
        <taxon>Pseudoprevotella</taxon>
    </lineage>
</organism>
<evidence type="ECO:0000256" key="1">
    <source>
        <dbReference type="ARBA" id="ARBA00004706"/>
    </source>
</evidence>
<evidence type="ECO:0000256" key="8">
    <source>
        <dbReference type="ARBA" id="ARBA00024477"/>
    </source>
</evidence>
<dbReference type="InterPro" id="IPR047136">
    <property type="entry name" value="PurB_bact"/>
</dbReference>
<comment type="similarity">
    <text evidence="3 13">Belongs to the lyase 1 family. Adenylosuccinate lyase subfamily.</text>
</comment>
<evidence type="ECO:0000256" key="10">
    <source>
        <dbReference type="ARBA" id="ARBA00030717"/>
    </source>
</evidence>
<comment type="pathway">
    <text evidence="1 13">Purine metabolism; IMP biosynthesis via de novo pathway; 5-amino-1-(5-phospho-D-ribosyl)imidazole-4-carboxamide from 5-amino-1-(5-phospho-D-ribosyl)imidazole-4-carboxylate: step 2/2.</text>
</comment>
<evidence type="ECO:0000256" key="11">
    <source>
        <dbReference type="ARBA" id="ARBA00049115"/>
    </source>
</evidence>
<evidence type="ECO:0000313" key="16">
    <source>
        <dbReference type="EMBL" id="QFQ13535.1"/>
    </source>
</evidence>
<dbReference type="Pfam" id="PF00206">
    <property type="entry name" value="Lyase_1"/>
    <property type="match status" value="1"/>
</dbReference>
<evidence type="ECO:0000256" key="6">
    <source>
        <dbReference type="ARBA" id="ARBA00022755"/>
    </source>
</evidence>
<dbReference type="NCBIfam" id="NF006764">
    <property type="entry name" value="PRK09285.1"/>
    <property type="match status" value="1"/>
</dbReference>
<evidence type="ECO:0000256" key="12">
    <source>
        <dbReference type="NCBIfam" id="TIGR00928"/>
    </source>
</evidence>
<dbReference type="CDD" id="cd01598">
    <property type="entry name" value="PurB"/>
    <property type="match status" value="1"/>
</dbReference>
<comment type="catalytic activity">
    <reaction evidence="8">
        <text>(2S)-2-[5-amino-1-(5-phospho-beta-D-ribosyl)imidazole-4-carboxamido]succinate = 5-amino-1-(5-phospho-beta-D-ribosyl)imidazole-4-carboxamide + fumarate</text>
        <dbReference type="Rhea" id="RHEA:23920"/>
        <dbReference type="ChEBI" id="CHEBI:29806"/>
        <dbReference type="ChEBI" id="CHEBI:58443"/>
        <dbReference type="ChEBI" id="CHEBI:58475"/>
        <dbReference type="EC" id="4.3.2.2"/>
    </reaction>
    <physiologicalReaction direction="left-to-right" evidence="8">
        <dbReference type="Rhea" id="RHEA:23921"/>
    </physiologicalReaction>
</comment>
<evidence type="ECO:0000259" key="14">
    <source>
        <dbReference type="Pfam" id="PF00206"/>
    </source>
</evidence>
<comment type="pathway">
    <text evidence="2 13">Purine metabolism; AMP biosynthesis via de novo pathway; AMP from IMP: step 2/2.</text>
</comment>
<evidence type="ECO:0000313" key="17">
    <source>
        <dbReference type="Proteomes" id="UP000249375"/>
    </source>
</evidence>
<feature type="domain" description="Fumarate lyase N-terminal" evidence="14">
    <location>
        <begin position="14"/>
        <end position="312"/>
    </location>
</feature>
<evidence type="ECO:0000259" key="15">
    <source>
        <dbReference type="Pfam" id="PF08328"/>
    </source>
</evidence>
<dbReference type="SUPFAM" id="SSF48557">
    <property type="entry name" value="L-aspartase-like"/>
    <property type="match status" value="1"/>
</dbReference>
<dbReference type="Pfam" id="PF08328">
    <property type="entry name" value="ASL_C"/>
    <property type="match status" value="1"/>
</dbReference>
<keyword evidence="17" id="KW-1185">Reference proteome</keyword>
<dbReference type="GO" id="GO:0044208">
    <property type="term" value="P:'de novo' AMP biosynthetic process"/>
    <property type="evidence" value="ECO:0007669"/>
    <property type="project" value="UniProtKB-UniPathway"/>
</dbReference>
<dbReference type="Gene3D" id="1.20.200.10">
    <property type="entry name" value="Fumarase/aspartase (Central domain)"/>
    <property type="match status" value="1"/>
</dbReference>
<dbReference type="InterPro" id="IPR013539">
    <property type="entry name" value="PurB_C"/>
</dbReference>
<evidence type="ECO:0000256" key="3">
    <source>
        <dbReference type="ARBA" id="ARBA00008273"/>
    </source>
</evidence>
<dbReference type="InterPro" id="IPR008948">
    <property type="entry name" value="L-Aspartase-like"/>
</dbReference>
<dbReference type="RefSeq" id="WP_111898788.1">
    <property type="nucleotide sequence ID" value="NZ_CP033459.1"/>
</dbReference>
<dbReference type="EMBL" id="CP033459">
    <property type="protein sequence ID" value="QFQ13535.1"/>
    <property type="molecule type" value="Genomic_DNA"/>
</dbReference>
<dbReference type="InterPro" id="IPR000362">
    <property type="entry name" value="Fumarate_lyase_fam"/>
</dbReference>
<accession>A0A5P8E921</accession>
<evidence type="ECO:0000256" key="7">
    <source>
        <dbReference type="ARBA" id="ARBA00023239"/>
    </source>
</evidence>
<dbReference type="NCBIfam" id="TIGR00928">
    <property type="entry name" value="purB"/>
    <property type="match status" value="1"/>
</dbReference>
<dbReference type="GO" id="GO:0004018">
    <property type="term" value="F:N6-(1,2-dicarboxyethyl)AMP AMP-lyase (fumarate-forming) activity"/>
    <property type="evidence" value="ECO:0007669"/>
    <property type="project" value="UniProtKB-UniRule"/>
</dbReference>
<keyword evidence="7 13" id="KW-0456">Lyase</keyword>
<dbReference type="FunFam" id="1.20.200.10:FF:000004">
    <property type="entry name" value="Adenylosuccinate lyase"/>
    <property type="match status" value="1"/>
</dbReference>
<dbReference type="Proteomes" id="UP000249375">
    <property type="component" value="Chromosome"/>
</dbReference>
<comment type="function">
    <text evidence="9">Catalyzes two reactions in de novo purine nucleotide biosynthesis. Catalyzes the breakdown of 5-aminoimidazole- (N-succinylocarboxamide) ribotide (SAICAR or 2-[5-amino-1-(5-phospho-beta-D-ribosyl)imidazole-4-carboxamido]succinate) to 5-aminoimidazole-4-carboxamide ribotide (AICAR or 5-amino-1-(5-phospho-beta-D-ribosyl)imidazole-4-carboxamide) and fumarate, and of adenylosuccinate (ADS or N(6)-(1,2-dicarboxyethyl)-AMP) to adenosine monophosphate (AMP) and fumarate.</text>
</comment>
<evidence type="ECO:0000256" key="9">
    <source>
        <dbReference type="ARBA" id="ARBA00025012"/>
    </source>
</evidence>
<dbReference type="InterPro" id="IPR024083">
    <property type="entry name" value="Fumarase/histidase_N"/>
</dbReference>
<sequence>MELNELTAVSPIDGRYHNKTKRLSDYFSEKALMRYRVKVEIEYFIWLCNMPLPQLQGVNTDNFAKLRFLYENFSDEDARRVKEIESVTNHDVKAIEYYIKENLDKIGGFEQQKEFVHFGLTSQDINNTSFPMMLKDAIVNVYLPLLDEILQQLKDYEVEWHDVPMLARTHGQPASPTRLGKEIAVYRYRLEEARRMLVSVQVTAKFGGATGNFNAHHVAYPEINWKEVANQFVEEALELQREQFTTQISNYDALAAVFDAMKRIHTILIDLDRDFWQYISEEYFKQKIKKGEVGSSAMPHKVNPIDFENSEGNLGIANAILEHLSRKLPVSRLQRDLTDSTVIRNIGVPMGHAVIAFESTLKGLRKLVLNEAAILADLDNQWAVVAEAIQTILRREGYPNPYETLKQLTRTNTHVTEESIHAFIETLNVSDSVKEELRQISPRTYVGIY</sequence>
<dbReference type="KEGG" id="alq:C7Y71_011255"/>
<dbReference type="GO" id="GO:0006189">
    <property type="term" value="P:'de novo' IMP biosynthetic process"/>
    <property type="evidence" value="ECO:0007669"/>
    <property type="project" value="UniProtKB-UniPathway"/>
</dbReference>
<comment type="catalytic activity">
    <reaction evidence="11">
        <text>N(6)-(1,2-dicarboxyethyl)-AMP = fumarate + AMP</text>
        <dbReference type="Rhea" id="RHEA:16853"/>
        <dbReference type="ChEBI" id="CHEBI:29806"/>
        <dbReference type="ChEBI" id="CHEBI:57567"/>
        <dbReference type="ChEBI" id="CHEBI:456215"/>
        <dbReference type="EC" id="4.3.2.2"/>
    </reaction>
    <physiologicalReaction direction="left-to-right" evidence="11">
        <dbReference type="Rhea" id="RHEA:16854"/>
    </physiologicalReaction>
</comment>
<dbReference type="InterPro" id="IPR022761">
    <property type="entry name" value="Fumarate_lyase_N"/>
</dbReference>
<name>A0A5P8E921_9BACT</name>
<dbReference type="GO" id="GO:0070626">
    <property type="term" value="F:(S)-2-(5-amino-1-(5-phospho-D-ribosyl)imidazole-4-carboxamido) succinate lyase (fumarate-forming) activity"/>
    <property type="evidence" value="ECO:0007669"/>
    <property type="project" value="RHEA"/>
</dbReference>
<dbReference type="PRINTS" id="PR00149">
    <property type="entry name" value="FUMRATELYASE"/>
</dbReference>
<keyword evidence="6 13" id="KW-0658">Purine biosynthesis</keyword>
<dbReference type="UniPathway" id="UPA00074">
    <property type="reaction ID" value="UER00132"/>
</dbReference>
<dbReference type="Gene3D" id="1.10.40.30">
    <property type="entry name" value="Fumarase/aspartase (C-terminal domain)"/>
    <property type="match status" value="1"/>
</dbReference>
<evidence type="ECO:0000256" key="5">
    <source>
        <dbReference type="ARBA" id="ARBA00017058"/>
    </source>
</evidence>
<dbReference type="EC" id="4.3.2.2" evidence="4 12"/>
<dbReference type="PANTHER" id="PTHR43411:SF1">
    <property type="entry name" value="ADENYLOSUCCINATE LYASE"/>
    <property type="match status" value="1"/>
</dbReference>
<dbReference type="PANTHER" id="PTHR43411">
    <property type="entry name" value="ADENYLOSUCCINATE LYASE"/>
    <property type="match status" value="1"/>
</dbReference>
<gene>
    <name evidence="16" type="ORF">C7Y71_011255</name>
</gene>